<dbReference type="PANTHER" id="PTHR12451:SF0">
    <property type="entry name" value="ZINC FINGER PROTEIN CASTOR HOMOLOG 1"/>
    <property type="match status" value="1"/>
</dbReference>
<feature type="compositionally biased region" description="Polar residues" evidence="2">
    <location>
        <begin position="452"/>
        <end position="474"/>
    </location>
</feature>
<feature type="region of interest" description="Disordered" evidence="2">
    <location>
        <begin position="81"/>
        <end position="200"/>
    </location>
</feature>
<dbReference type="GO" id="GO:0008270">
    <property type="term" value="F:zinc ion binding"/>
    <property type="evidence" value="ECO:0007669"/>
    <property type="project" value="UniProtKB-KW"/>
</dbReference>
<keyword evidence="1" id="KW-0863">Zinc-finger</keyword>
<feature type="domain" description="C2H2-type" evidence="3">
    <location>
        <begin position="1392"/>
        <end position="1414"/>
    </location>
</feature>
<feature type="compositionally biased region" description="Basic and acidic residues" evidence="2">
    <location>
        <begin position="220"/>
        <end position="236"/>
    </location>
</feature>
<feature type="region of interest" description="Disordered" evidence="2">
    <location>
        <begin position="817"/>
        <end position="856"/>
    </location>
</feature>
<dbReference type="GO" id="GO:0005634">
    <property type="term" value="C:nucleus"/>
    <property type="evidence" value="ECO:0007669"/>
    <property type="project" value="TreeGrafter"/>
</dbReference>
<feature type="region of interest" description="Disordered" evidence="2">
    <location>
        <begin position="302"/>
        <end position="344"/>
    </location>
</feature>
<feature type="region of interest" description="Disordered" evidence="2">
    <location>
        <begin position="1171"/>
        <end position="1251"/>
    </location>
</feature>
<feature type="domain" description="C2H2-type" evidence="3">
    <location>
        <begin position="967"/>
        <end position="996"/>
    </location>
</feature>
<dbReference type="GO" id="GO:0000981">
    <property type="term" value="F:DNA-binding transcription factor activity, RNA polymerase II-specific"/>
    <property type="evidence" value="ECO:0007669"/>
    <property type="project" value="TreeGrafter"/>
</dbReference>
<evidence type="ECO:0000256" key="1">
    <source>
        <dbReference type="PROSITE-ProRule" id="PRU00042"/>
    </source>
</evidence>
<feature type="region of interest" description="Disordered" evidence="2">
    <location>
        <begin position="1101"/>
        <end position="1148"/>
    </location>
</feature>
<feature type="compositionally biased region" description="Polar residues" evidence="2">
    <location>
        <begin position="184"/>
        <end position="200"/>
    </location>
</feature>
<feature type="region of interest" description="Disordered" evidence="2">
    <location>
        <begin position="212"/>
        <end position="280"/>
    </location>
</feature>
<feature type="region of interest" description="Disordered" evidence="2">
    <location>
        <begin position="1560"/>
        <end position="1584"/>
    </location>
</feature>
<feature type="compositionally biased region" description="Low complexity" evidence="2">
    <location>
        <begin position="1325"/>
        <end position="1358"/>
    </location>
</feature>
<dbReference type="PROSITE" id="PS00028">
    <property type="entry name" value="ZINC_FINGER_C2H2_1"/>
    <property type="match status" value="7"/>
</dbReference>
<dbReference type="EMBL" id="WJBH02000008">
    <property type="protein sequence ID" value="KAI9554849.1"/>
    <property type="molecule type" value="Genomic_DNA"/>
</dbReference>
<dbReference type="InterPro" id="IPR013087">
    <property type="entry name" value="Znf_C2H2_type"/>
</dbReference>
<dbReference type="PROSITE" id="PS50157">
    <property type="entry name" value="ZINC_FINGER_C2H2_2"/>
    <property type="match status" value="5"/>
</dbReference>
<feature type="compositionally biased region" description="Basic and acidic residues" evidence="2">
    <location>
        <begin position="311"/>
        <end position="324"/>
    </location>
</feature>
<feature type="region of interest" description="Disordered" evidence="2">
    <location>
        <begin position="527"/>
        <end position="562"/>
    </location>
</feature>
<evidence type="ECO:0000259" key="3">
    <source>
        <dbReference type="PROSITE" id="PS50157"/>
    </source>
</evidence>
<dbReference type="GO" id="GO:0000977">
    <property type="term" value="F:RNA polymerase II transcription regulatory region sequence-specific DNA binding"/>
    <property type="evidence" value="ECO:0007669"/>
    <property type="project" value="TreeGrafter"/>
</dbReference>
<feature type="compositionally biased region" description="Polar residues" evidence="2">
    <location>
        <begin position="1562"/>
        <end position="1572"/>
    </location>
</feature>
<feature type="compositionally biased region" description="Low complexity" evidence="2">
    <location>
        <begin position="237"/>
        <end position="251"/>
    </location>
</feature>
<protein>
    <recommendedName>
        <fullName evidence="3">C2H2-type domain-containing protein</fullName>
    </recommendedName>
</protein>
<dbReference type="GO" id="GO:0045944">
    <property type="term" value="P:positive regulation of transcription by RNA polymerase II"/>
    <property type="evidence" value="ECO:0007669"/>
    <property type="project" value="TreeGrafter"/>
</dbReference>
<evidence type="ECO:0000256" key="2">
    <source>
        <dbReference type="SAM" id="MobiDB-lite"/>
    </source>
</evidence>
<accession>A0AAD5PS18</accession>
<feature type="region of interest" description="Disordered" evidence="2">
    <location>
        <begin position="362"/>
        <end position="434"/>
    </location>
</feature>
<dbReference type="Proteomes" id="UP000820818">
    <property type="component" value="Linkage Group LG8"/>
</dbReference>
<feature type="compositionally biased region" description="Low complexity" evidence="2">
    <location>
        <begin position="832"/>
        <end position="843"/>
    </location>
</feature>
<sequence>MSTSCTSAALAASTSGSNSLARNTTGATCAATLYASIDLHSDDADLGSGEEANVDKDKMTPVLQHRISELPISIPVSMMSAASTRRNKRKNFQPRNIRPSESPDGADDDGEDHNETQSTANQTEDGSDGDHHRHHPPTRSIIIGESNDVTTISSRRSDLYNKGQCQQGRTRTTSPSSSRYALKDSSSSAGDKLNDQLTDGYNQDAAGITHISSSQSASHSDLHSCSREDGHSRDSSRSTSSRSSSRGSSSRCGKSAAVDLRLRPASNTEEDEDQEDERGNGEISGLQMKTWMLFWQQQQSCGEGALTKPPSDARERLGRPEGNARAEPNASTRRADENAKATNDYAETAVRELLGMYRLQRDAESGQSSNVHASSPIGRSAGENQTRPVDSSGSLRTSSTSSVQQPPTPPHTPKTASTTSGQTALPLGRTNDFNEPSLRALQTHIQSILSHVSATSSTSRQPSPCKQLTNSDDSPTGADVRQMATNHQDGITYPFKAASFANIDLHVDVDDDVTTATKGFYDQQEQLTASNLTDGRRNAASGSSGNGSGGGGTGSSGSGKSSAPIDYSRYVKRFGSASECGSPFCKNLNYREHFHCLDCHPRVFVKKEEMIRHFKWHKKRDESLQHGFMRYSPGDDCNDRYRGCPHNRKQTHYHCVKDTCDKVYISTSDVQMHANYHRKDSAIIQEGFQRFRATEDCATAHCAFNGQRTTHFHCRRPPCNYTFKNKADMEKHKSYHIKDEQLARDGFKKFMKNEACQFDNCRFSRVCNHIHCIREGCTYVLHSSGQLYSHKRKHERRDAELAYQDGAAGGNMAAIANTDSTGSNSNPLTTFPSTSASPALPGLPAGPPGTDEAHRGPLGLSTSDLSRLMSDPSVAAFLYGRMPSLLNQLEMAHLQHRQRADQEQRMLAAAAEAKLHQLRNSMSTAGGPGRSPSPVMTEDDAFRLCLAKVETGKPCQPDCQIYPNEHYHCRSDGCSLSFKSTEAAKEHWRNHEQQEQITDNYYISVEENEQPNPCPSSCPYQTRKRHYHCCWDGCAEIILSTENAFRRLDHYKMHEYSKRGHQTASVAPPVAALSGLVHPSGSGGSKEITFTTASSTSTSFSLDSMFRRKRGRPPKNRVIEVWNEPSSMNSGSGAPDTPQAVFTSFKLPKPSTPPLGPYSSVGNSSSLFAPPPYGISGPSHSASSSRSNSSDWKSQRTLSPSPERPEARQNMRNKGQSAADKCAHLLKRNSSPAGCSPALQLPSQAPLRSPESPVKSITVVKAAGTFYPSCAFPSKNEELQSPRLMNSSTMSRPLSPAVVRSTAASSTSVHREVSSSSPTPIRTQSSSLSTRSSSLSPSSESESVSPSPSANHSAAAAISPPTPAIVTEKPQAYGPDHSCGRPFCKLKRREHYHCAVCNQAFSEIDKLKPHVLKHCTGALSPTLNQWTGNSGPGSISQLSTDVAPVGTGVSDRGNQIQASCKDMDAKKEELSRMALFNNSAGLGTSSLPQSEAELRDLASRSSAALHALSFMSPMGGPFGLGSPGQLTGSPSSFHSPSIHQALYAGSGLMLNNPMGTAAAFNRPTSPGKTASQGHKRPSSSPVDHLMLSPEAKKMRFPSNMRLLKDEPVPDGYVRFRFNEDCQYTQCGYREHQTHFHCMRPDCGYSFCDKTRFVQHTARHERLDTLMGGDFQQYRANVACGRAGCIYTASLGAVQNKASHFHCLKCDFVCTDTNKVVAHRRQHQKTDSILAAGFEKFTPSQNCRVDTCPHSNKQTHYHCLKCCFAVLGLAQMSAHKYRHLESASS</sequence>
<feature type="domain" description="C2H2-type" evidence="3">
    <location>
        <begin position="1635"/>
        <end position="1664"/>
    </location>
</feature>
<keyword evidence="1" id="KW-0479">Metal-binding</keyword>
<reference evidence="4 5" key="1">
    <citation type="submission" date="2022-05" db="EMBL/GenBank/DDBJ databases">
        <title>A multi-omics perspective on studying reproductive biology in Daphnia sinensis.</title>
        <authorList>
            <person name="Jia J."/>
        </authorList>
    </citation>
    <scope>NUCLEOTIDE SEQUENCE [LARGE SCALE GENOMIC DNA]</scope>
    <source>
        <strain evidence="4 5">WSL</strain>
    </source>
</reference>
<organism evidence="4 5">
    <name type="scientific">Daphnia sinensis</name>
    <dbReference type="NCBI Taxonomy" id="1820382"/>
    <lineage>
        <taxon>Eukaryota</taxon>
        <taxon>Metazoa</taxon>
        <taxon>Ecdysozoa</taxon>
        <taxon>Arthropoda</taxon>
        <taxon>Crustacea</taxon>
        <taxon>Branchiopoda</taxon>
        <taxon>Diplostraca</taxon>
        <taxon>Cladocera</taxon>
        <taxon>Anomopoda</taxon>
        <taxon>Daphniidae</taxon>
        <taxon>Daphnia</taxon>
        <taxon>Daphnia similis group</taxon>
    </lineage>
</organism>
<dbReference type="PANTHER" id="PTHR12451">
    <property type="entry name" value="TRANSCRIPTION FACTOR CASTOR PROTEIN MING -RELATED"/>
    <property type="match status" value="1"/>
</dbReference>
<feature type="domain" description="C2H2-type" evidence="3">
    <location>
        <begin position="653"/>
        <end position="682"/>
    </location>
</feature>
<keyword evidence="1" id="KW-0862">Zinc</keyword>
<comment type="caution">
    <text evidence="4">The sequence shown here is derived from an EMBL/GenBank/DDBJ whole genome shotgun (WGS) entry which is preliminary data.</text>
</comment>
<proteinExistence type="predicted"/>
<name>A0AAD5PS18_9CRUS</name>
<feature type="region of interest" description="Disordered" evidence="2">
    <location>
        <begin position="452"/>
        <end position="480"/>
    </location>
</feature>
<dbReference type="SMART" id="SM00355">
    <property type="entry name" value="ZnF_C2H2"/>
    <property type="match status" value="10"/>
</dbReference>
<dbReference type="GO" id="GO:0045664">
    <property type="term" value="P:regulation of neuron differentiation"/>
    <property type="evidence" value="ECO:0007669"/>
    <property type="project" value="TreeGrafter"/>
</dbReference>
<gene>
    <name evidence="4" type="ORF">GHT06_020126</name>
</gene>
<feature type="compositionally biased region" description="Low complexity" evidence="2">
    <location>
        <begin position="1175"/>
        <end position="1192"/>
    </location>
</feature>
<feature type="compositionally biased region" description="Low complexity" evidence="2">
    <location>
        <begin position="169"/>
        <end position="179"/>
    </location>
</feature>
<feature type="compositionally biased region" description="Low complexity" evidence="2">
    <location>
        <begin position="1295"/>
        <end position="1308"/>
    </location>
</feature>
<dbReference type="InterPro" id="IPR040373">
    <property type="entry name" value="CASZ1"/>
</dbReference>
<evidence type="ECO:0000313" key="4">
    <source>
        <dbReference type="EMBL" id="KAI9554849.1"/>
    </source>
</evidence>
<feature type="compositionally biased region" description="Low complexity" evidence="2">
    <location>
        <begin position="391"/>
        <end position="405"/>
    </location>
</feature>
<evidence type="ECO:0000313" key="5">
    <source>
        <dbReference type="Proteomes" id="UP000820818"/>
    </source>
</evidence>
<feature type="compositionally biased region" description="Polar residues" evidence="2">
    <location>
        <begin position="818"/>
        <end position="831"/>
    </location>
</feature>
<feature type="region of interest" description="Disordered" evidence="2">
    <location>
        <begin position="1286"/>
        <end position="1358"/>
    </location>
</feature>
<feature type="domain" description="C2H2-type" evidence="3">
    <location>
        <begin position="712"/>
        <end position="741"/>
    </location>
</feature>
<feature type="compositionally biased region" description="Gly residues" evidence="2">
    <location>
        <begin position="544"/>
        <end position="557"/>
    </location>
</feature>
<keyword evidence="5" id="KW-1185">Reference proteome</keyword>